<evidence type="ECO:0000313" key="3">
    <source>
        <dbReference type="Proteomes" id="UP001156903"/>
    </source>
</evidence>
<evidence type="ECO:0000313" key="2">
    <source>
        <dbReference type="EMBL" id="GLS14206.1"/>
    </source>
</evidence>
<dbReference type="InterPro" id="IPR029058">
    <property type="entry name" value="AB_hydrolase_fold"/>
</dbReference>
<evidence type="ECO:0000259" key="1">
    <source>
        <dbReference type="Pfam" id="PF12697"/>
    </source>
</evidence>
<feature type="domain" description="AB hydrolase-1" evidence="1">
    <location>
        <begin position="104"/>
        <end position="231"/>
    </location>
</feature>
<gene>
    <name evidence="2" type="ORF">GCM10007935_16370</name>
</gene>
<dbReference type="Pfam" id="PF12697">
    <property type="entry name" value="Abhydrolase_6"/>
    <property type="match status" value="1"/>
</dbReference>
<keyword evidence="3" id="KW-1185">Reference proteome</keyword>
<accession>A0ABQ6C1W4</accession>
<dbReference type="PANTHER" id="PTHR37946:SF1">
    <property type="entry name" value="SLL1969 PROTEIN"/>
    <property type="match status" value="1"/>
</dbReference>
<dbReference type="SUPFAM" id="SSF53474">
    <property type="entry name" value="alpha/beta-Hydrolases"/>
    <property type="match status" value="1"/>
</dbReference>
<reference evidence="3" key="1">
    <citation type="journal article" date="2019" name="Int. J. Syst. Evol. Microbiol.">
        <title>The Global Catalogue of Microorganisms (GCM) 10K type strain sequencing project: providing services to taxonomists for standard genome sequencing and annotation.</title>
        <authorList>
            <consortium name="The Broad Institute Genomics Platform"/>
            <consortium name="The Broad Institute Genome Sequencing Center for Infectious Disease"/>
            <person name="Wu L."/>
            <person name="Ma J."/>
        </authorList>
    </citation>
    <scope>NUCLEOTIDE SEQUENCE [LARGE SCALE GENOMIC DNA]</scope>
    <source>
        <strain evidence="3">NBRC 109341</strain>
    </source>
</reference>
<organism evidence="2 3">
    <name type="scientific">Hydrogenophaga electricum</name>
    <dbReference type="NCBI Taxonomy" id="1230953"/>
    <lineage>
        <taxon>Bacteria</taxon>
        <taxon>Pseudomonadati</taxon>
        <taxon>Pseudomonadota</taxon>
        <taxon>Betaproteobacteria</taxon>
        <taxon>Burkholderiales</taxon>
        <taxon>Comamonadaceae</taxon>
        <taxon>Hydrogenophaga</taxon>
    </lineage>
</organism>
<proteinExistence type="predicted"/>
<dbReference type="EMBL" id="BSPB01000009">
    <property type="protein sequence ID" value="GLS14206.1"/>
    <property type="molecule type" value="Genomic_DNA"/>
</dbReference>
<dbReference type="InterPro" id="IPR000073">
    <property type="entry name" value="AB_hydrolase_1"/>
</dbReference>
<sequence>MQQALVVLGALASAVSALWLGWAWALVLPAIGWTGYAASLAIEFLWAARVGRAEGQPLPAERAVWMRAWWQECGWGPRVFGWWQPFRWRACPDTAEAVAGRTAVVLVHGFVCNRGFWMPWMRRLRQVGRPYVSVSLEPLTGSLDAYVPQIEAAVQKAERLTGRPPLLVGHSMGGLAIRAWLASTPAAQTRVARVLTIGSPHHGTWLARFSRTVNGRQMQRGSKWLQALAARERQQHAEPYGCFICWYADTDNVVFPVRTATLPGADNRLVSGAPHVGLAFHPAVVGAALQLAEELDVTPPAGDGQP</sequence>
<dbReference type="PANTHER" id="PTHR37946">
    <property type="entry name" value="SLL1969 PROTEIN"/>
    <property type="match status" value="1"/>
</dbReference>
<dbReference type="Gene3D" id="3.40.50.1820">
    <property type="entry name" value="alpha/beta hydrolase"/>
    <property type="match status" value="1"/>
</dbReference>
<comment type="caution">
    <text evidence="2">The sequence shown here is derived from an EMBL/GenBank/DDBJ whole genome shotgun (WGS) entry which is preliminary data.</text>
</comment>
<name>A0ABQ6C1W4_9BURK</name>
<dbReference type="Proteomes" id="UP001156903">
    <property type="component" value="Unassembled WGS sequence"/>
</dbReference>
<protein>
    <recommendedName>
        <fullName evidence="1">AB hydrolase-1 domain-containing protein</fullName>
    </recommendedName>
</protein>